<accession>A0A430RXC4</accession>
<evidence type="ECO:0000313" key="2">
    <source>
        <dbReference type="EMBL" id="RTH25297.1"/>
    </source>
</evidence>
<protein>
    <submittedName>
        <fullName evidence="2">Uncharacterized protein</fullName>
    </submittedName>
</protein>
<proteinExistence type="predicted"/>
<gene>
    <name evidence="2" type="ORF">CSW38_07970</name>
</gene>
<keyword evidence="1" id="KW-0812">Transmembrane</keyword>
<organism evidence="2 3">
    <name type="scientific">Thermus scotoductus</name>
    <dbReference type="NCBI Taxonomy" id="37636"/>
    <lineage>
        <taxon>Bacteria</taxon>
        <taxon>Thermotogati</taxon>
        <taxon>Deinococcota</taxon>
        <taxon>Deinococci</taxon>
        <taxon>Thermales</taxon>
        <taxon>Thermaceae</taxon>
        <taxon>Thermus</taxon>
    </lineage>
</organism>
<evidence type="ECO:0000313" key="3">
    <source>
        <dbReference type="Proteomes" id="UP000287306"/>
    </source>
</evidence>
<keyword evidence="1" id="KW-0472">Membrane</keyword>
<keyword evidence="1" id="KW-1133">Transmembrane helix</keyword>
<sequence length="30" mass="3563">QLFPLFPGAGWVYLLGVFPHVYALWEVMRR</sequence>
<feature type="transmembrane region" description="Helical" evidence="1">
    <location>
        <begin position="6"/>
        <end position="25"/>
    </location>
</feature>
<dbReference type="Proteomes" id="UP000287306">
    <property type="component" value="Unassembled WGS sequence"/>
</dbReference>
<feature type="non-terminal residue" evidence="2">
    <location>
        <position position="1"/>
    </location>
</feature>
<dbReference type="AlphaFoldDB" id="A0A430RXC4"/>
<comment type="caution">
    <text evidence="2">The sequence shown here is derived from an EMBL/GenBank/DDBJ whole genome shotgun (WGS) entry which is preliminary data.</text>
</comment>
<reference evidence="2 3" key="1">
    <citation type="journal article" date="2019" name="Extremophiles">
        <title>Biogeography of thermophiles and predominance of Thermus scotoductus in domestic water heaters.</title>
        <authorList>
            <person name="Wilpiszeski R.L."/>
            <person name="Zhang Z."/>
            <person name="House C.H."/>
        </authorList>
    </citation>
    <scope>NUCLEOTIDE SEQUENCE [LARGE SCALE GENOMIC DNA]</scope>
    <source>
        <strain evidence="2 3">25_S25</strain>
    </source>
</reference>
<name>A0A430RXC4_THESC</name>
<evidence type="ECO:0000256" key="1">
    <source>
        <dbReference type="SAM" id="Phobius"/>
    </source>
</evidence>
<dbReference type="EMBL" id="PELY01000239">
    <property type="protein sequence ID" value="RTH25297.1"/>
    <property type="molecule type" value="Genomic_DNA"/>
</dbReference>